<dbReference type="EMBL" id="LSYV01000067">
    <property type="protein sequence ID" value="KXZ44514.1"/>
    <property type="molecule type" value="Genomic_DNA"/>
</dbReference>
<reference evidence="3" key="1">
    <citation type="journal article" date="2016" name="Nat. Commun.">
        <title>The Gonium pectorale genome demonstrates co-option of cell cycle regulation during the evolution of multicellularity.</title>
        <authorList>
            <person name="Hanschen E.R."/>
            <person name="Marriage T.N."/>
            <person name="Ferris P.J."/>
            <person name="Hamaji T."/>
            <person name="Toyoda A."/>
            <person name="Fujiyama A."/>
            <person name="Neme R."/>
            <person name="Noguchi H."/>
            <person name="Minakuchi Y."/>
            <person name="Suzuki M."/>
            <person name="Kawai-Toyooka H."/>
            <person name="Smith D.R."/>
            <person name="Sparks H."/>
            <person name="Anderson J."/>
            <person name="Bakaric R."/>
            <person name="Luria V."/>
            <person name="Karger A."/>
            <person name="Kirschner M.W."/>
            <person name="Durand P.M."/>
            <person name="Michod R.E."/>
            <person name="Nozaki H."/>
            <person name="Olson B.J."/>
        </authorList>
    </citation>
    <scope>NUCLEOTIDE SEQUENCE [LARGE SCALE GENOMIC DNA]</scope>
    <source>
        <strain evidence="3">NIES-2863</strain>
    </source>
</reference>
<sequence length="297" mass="33695">MYGTTLARLVGGEPGLKLMEKMYSSVEDGYSALHVQDGAMALMEYPQCKEPLPRSHRNLAISRVKAKAMVEFTRATWYPGLLPPILDMSRKPYTVSVLASEWSKDLQSLQLGGFSLELLEKELMTYHGRIPPKEWENWKPGTLALWMMGSPRTYLAVKKRLGQKKRRLLSHKDYQELVSTYPDDVVYVCQAHGDLVTVPPGWWHQVINVQPCAKVAWDKWDPKDMFSYVQCIQLLTSAGCLEWLAHDYQSLEPVLVEGAAEMASMWGDIMRSVIGAKGRKELASSKKRKKSSKKQST</sequence>
<organism evidence="2 3">
    <name type="scientific">Gonium pectorale</name>
    <name type="common">Green alga</name>
    <dbReference type="NCBI Taxonomy" id="33097"/>
    <lineage>
        <taxon>Eukaryota</taxon>
        <taxon>Viridiplantae</taxon>
        <taxon>Chlorophyta</taxon>
        <taxon>core chlorophytes</taxon>
        <taxon>Chlorophyceae</taxon>
        <taxon>CS clade</taxon>
        <taxon>Chlamydomonadales</taxon>
        <taxon>Volvocaceae</taxon>
        <taxon>Gonium</taxon>
    </lineage>
</organism>
<protein>
    <recommendedName>
        <fullName evidence="1">JmjC domain-containing protein</fullName>
    </recommendedName>
</protein>
<evidence type="ECO:0000313" key="3">
    <source>
        <dbReference type="Proteomes" id="UP000075714"/>
    </source>
</evidence>
<dbReference type="Proteomes" id="UP000075714">
    <property type="component" value="Unassembled WGS sequence"/>
</dbReference>
<dbReference type="AlphaFoldDB" id="A0A150G3V9"/>
<evidence type="ECO:0000259" key="1">
    <source>
        <dbReference type="PROSITE" id="PS51184"/>
    </source>
</evidence>
<comment type="caution">
    <text evidence="2">The sequence shown here is derived from an EMBL/GenBank/DDBJ whole genome shotgun (WGS) entry which is preliminary data.</text>
</comment>
<keyword evidence="3" id="KW-1185">Reference proteome</keyword>
<dbReference type="OrthoDB" id="1667110at2759"/>
<evidence type="ECO:0000313" key="2">
    <source>
        <dbReference type="EMBL" id="KXZ44514.1"/>
    </source>
</evidence>
<dbReference type="InterPro" id="IPR003347">
    <property type="entry name" value="JmjC_dom"/>
</dbReference>
<dbReference type="Gene3D" id="2.60.120.650">
    <property type="entry name" value="Cupin"/>
    <property type="match status" value="1"/>
</dbReference>
<dbReference type="PROSITE" id="PS51184">
    <property type="entry name" value="JMJC"/>
    <property type="match status" value="1"/>
</dbReference>
<proteinExistence type="predicted"/>
<dbReference type="SUPFAM" id="SSF51197">
    <property type="entry name" value="Clavaminate synthase-like"/>
    <property type="match status" value="1"/>
</dbReference>
<name>A0A150G3V9_GONPE</name>
<gene>
    <name evidence="2" type="ORF">GPECTOR_66g242</name>
</gene>
<feature type="domain" description="JmjC" evidence="1">
    <location>
        <begin position="1"/>
        <end position="236"/>
    </location>
</feature>
<accession>A0A150G3V9</accession>
<dbReference type="Pfam" id="PF02373">
    <property type="entry name" value="JmjC"/>
    <property type="match status" value="1"/>
</dbReference>